<reference evidence="9" key="1">
    <citation type="submission" date="2016-10" db="EMBL/GenBank/DDBJ databases">
        <authorList>
            <person name="Varghese N."/>
            <person name="Submissions S."/>
        </authorList>
    </citation>
    <scope>NUCLEOTIDE SEQUENCE [LARGE SCALE GENOMIC DNA]</scope>
    <source>
        <strain evidence="9">DSM 23925</strain>
    </source>
</reference>
<name>A0A1I4ZAC8_9FLAO</name>
<keyword evidence="3 7" id="KW-0479">Metal-binding</keyword>
<dbReference type="AlphaFoldDB" id="A0A1I4ZAC8"/>
<dbReference type="SUPFAM" id="SSF55486">
    <property type="entry name" value="Metalloproteases ('zincins'), catalytic domain"/>
    <property type="match status" value="1"/>
</dbReference>
<dbReference type="PANTHER" id="PTHR46986">
    <property type="entry name" value="ENDORIBONUCLEASE YBEY, CHLOROPLASTIC"/>
    <property type="match status" value="1"/>
</dbReference>
<dbReference type="OrthoDB" id="9811984at2"/>
<sequence length="139" mass="16505">MISFNYENDFEIENIQLLQTWIERVIVSEDFELGEINYIFCDDDYLHHLNVEYLNHDTLTDVISFDYTVGNIVQGDIYISTERVADNALDFKVPFREELHRVMVHGVLHYCGYKDKSETESEAMRNMENHYLKLLQDIS</sequence>
<keyword evidence="6 7" id="KW-0862">Zinc</keyword>
<dbReference type="HAMAP" id="MF_00009">
    <property type="entry name" value="Endoribonucl_YbeY"/>
    <property type="match status" value="1"/>
</dbReference>
<comment type="subcellular location">
    <subcellularLocation>
        <location evidence="7">Cytoplasm</location>
    </subcellularLocation>
</comment>
<accession>A0A1I4ZAC8</accession>
<organism evidence="8 9">
    <name type="scientific">Bizionia echini</name>
    <dbReference type="NCBI Taxonomy" id="649333"/>
    <lineage>
        <taxon>Bacteria</taxon>
        <taxon>Pseudomonadati</taxon>
        <taxon>Bacteroidota</taxon>
        <taxon>Flavobacteriia</taxon>
        <taxon>Flavobacteriales</taxon>
        <taxon>Flavobacteriaceae</taxon>
        <taxon>Bizionia</taxon>
    </lineage>
</organism>
<keyword evidence="2 7" id="KW-0540">Nuclease</keyword>
<comment type="cofactor">
    <cofactor evidence="7">
        <name>Zn(2+)</name>
        <dbReference type="ChEBI" id="CHEBI:29105"/>
    </cofactor>
    <text evidence="7">Binds 1 zinc ion.</text>
</comment>
<evidence type="ECO:0000313" key="9">
    <source>
        <dbReference type="Proteomes" id="UP000198705"/>
    </source>
</evidence>
<dbReference type="InterPro" id="IPR002036">
    <property type="entry name" value="YbeY"/>
</dbReference>
<keyword evidence="4 7" id="KW-0255">Endonuclease</keyword>
<proteinExistence type="inferred from homology"/>
<keyword evidence="5 7" id="KW-0378">Hydrolase</keyword>
<evidence type="ECO:0000313" key="8">
    <source>
        <dbReference type="EMBL" id="SFN46973.1"/>
    </source>
</evidence>
<dbReference type="GO" id="GO:0005737">
    <property type="term" value="C:cytoplasm"/>
    <property type="evidence" value="ECO:0007669"/>
    <property type="project" value="UniProtKB-SubCell"/>
</dbReference>
<evidence type="ECO:0000256" key="3">
    <source>
        <dbReference type="ARBA" id="ARBA00022723"/>
    </source>
</evidence>
<dbReference type="Pfam" id="PF02130">
    <property type="entry name" value="YbeY"/>
    <property type="match status" value="1"/>
</dbReference>
<dbReference type="EMBL" id="FOVN01000001">
    <property type="protein sequence ID" value="SFN46973.1"/>
    <property type="molecule type" value="Genomic_DNA"/>
</dbReference>
<comment type="function">
    <text evidence="7">Single strand-specific metallo-endoribonuclease involved in late-stage 70S ribosome quality control and in maturation of the 3' terminus of the 16S rRNA.</text>
</comment>
<keyword evidence="7" id="KW-0690">Ribosome biogenesis</keyword>
<dbReference type="GO" id="GO:0004521">
    <property type="term" value="F:RNA endonuclease activity"/>
    <property type="evidence" value="ECO:0007669"/>
    <property type="project" value="UniProtKB-UniRule"/>
</dbReference>
<dbReference type="GO" id="GO:0008270">
    <property type="term" value="F:zinc ion binding"/>
    <property type="evidence" value="ECO:0007669"/>
    <property type="project" value="UniProtKB-UniRule"/>
</dbReference>
<evidence type="ECO:0000256" key="5">
    <source>
        <dbReference type="ARBA" id="ARBA00022801"/>
    </source>
</evidence>
<dbReference type="PANTHER" id="PTHR46986:SF1">
    <property type="entry name" value="ENDORIBONUCLEASE YBEY, CHLOROPLASTIC"/>
    <property type="match status" value="1"/>
</dbReference>
<keyword evidence="7" id="KW-0963">Cytoplasm</keyword>
<protein>
    <recommendedName>
        <fullName evidence="7">Endoribonuclease YbeY</fullName>
        <ecNumber evidence="7">3.1.-.-</ecNumber>
    </recommendedName>
</protein>
<dbReference type="NCBIfam" id="TIGR00043">
    <property type="entry name" value="rRNA maturation RNase YbeY"/>
    <property type="match status" value="1"/>
</dbReference>
<dbReference type="Proteomes" id="UP000198705">
    <property type="component" value="Unassembled WGS sequence"/>
</dbReference>
<comment type="similarity">
    <text evidence="1 7">Belongs to the endoribonuclease YbeY family.</text>
</comment>
<dbReference type="STRING" id="649333.SAMN04487989_101647"/>
<dbReference type="RefSeq" id="WP_092206191.1">
    <property type="nucleotide sequence ID" value="NZ_CAXAYH010000218.1"/>
</dbReference>
<keyword evidence="9" id="KW-1185">Reference proteome</keyword>
<dbReference type="InterPro" id="IPR023091">
    <property type="entry name" value="MetalPrtase_cat_dom_sf_prd"/>
</dbReference>
<evidence type="ECO:0000256" key="2">
    <source>
        <dbReference type="ARBA" id="ARBA00022722"/>
    </source>
</evidence>
<dbReference type="GO" id="GO:0006364">
    <property type="term" value="P:rRNA processing"/>
    <property type="evidence" value="ECO:0007669"/>
    <property type="project" value="UniProtKB-UniRule"/>
</dbReference>
<evidence type="ECO:0000256" key="7">
    <source>
        <dbReference type="HAMAP-Rule" id="MF_00009"/>
    </source>
</evidence>
<evidence type="ECO:0000256" key="1">
    <source>
        <dbReference type="ARBA" id="ARBA00010875"/>
    </source>
</evidence>
<evidence type="ECO:0000256" key="6">
    <source>
        <dbReference type="ARBA" id="ARBA00022833"/>
    </source>
</evidence>
<keyword evidence="7" id="KW-0698">rRNA processing</keyword>
<gene>
    <name evidence="7" type="primary">ybeY</name>
    <name evidence="8" type="ORF">SAMN04487989_101647</name>
</gene>
<feature type="binding site" evidence="7">
    <location>
        <position position="115"/>
    </location>
    <ligand>
        <name>Zn(2+)</name>
        <dbReference type="ChEBI" id="CHEBI:29105"/>
        <note>catalytic</note>
    </ligand>
</feature>
<feature type="binding site" evidence="7">
    <location>
        <position position="105"/>
    </location>
    <ligand>
        <name>Zn(2+)</name>
        <dbReference type="ChEBI" id="CHEBI:29105"/>
        <note>catalytic</note>
    </ligand>
</feature>
<evidence type="ECO:0000256" key="4">
    <source>
        <dbReference type="ARBA" id="ARBA00022759"/>
    </source>
</evidence>
<dbReference type="Gene3D" id="3.40.390.30">
    <property type="entry name" value="Metalloproteases ('zincins'), catalytic domain"/>
    <property type="match status" value="1"/>
</dbReference>
<feature type="binding site" evidence="7">
    <location>
        <position position="109"/>
    </location>
    <ligand>
        <name>Zn(2+)</name>
        <dbReference type="ChEBI" id="CHEBI:29105"/>
        <note>catalytic</note>
    </ligand>
</feature>
<dbReference type="GO" id="GO:0004222">
    <property type="term" value="F:metalloendopeptidase activity"/>
    <property type="evidence" value="ECO:0007669"/>
    <property type="project" value="InterPro"/>
</dbReference>
<dbReference type="EC" id="3.1.-.-" evidence="7"/>